<evidence type="ECO:0000313" key="3">
    <source>
        <dbReference type="EMBL" id="TWU58560.1"/>
    </source>
</evidence>
<feature type="chain" id="PRO_5022839788" evidence="1">
    <location>
        <begin position="21"/>
        <end position="308"/>
    </location>
</feature>
<dbReference type="InterPro" id="IPR037401">
    <property type="entry name" value="SnoaL-like"/>
</dbReference>
<dbReference type="Gene3D" id="3.10.450.50">
    <property type="match status" value="1"/>
</dbReference>
<sequence precursor="true">MNRLILGAGFLWIVAGIAAADDNAVNQAIGRYQDAFNRQDVSLIETLWFEAAVLEDASAQTNLTGREAIIGQLKDAFAQDIPPTLSIETDSVAVQADGSILVTGTNTLTSGDSAEPNRESFAFTAALRSINGKWQITKVTETTIDDGENQASPSPLQTIKWLVGAWSAASDASADESVGNQIVNEFRLVPGDRFMVRTFGTEGASSQDSPGYQMIGTLPGEQQLRSWTFLGDGSVSQGKWIVESERILIESSGRLADGSEAAGTYVLNRIDDNTMTMKVVGHTINGEPVPSMGTVTLTRQTTTQETQP</sequence>
<dbReference type="Pfam" id="PF13474">
    <property type="entry name" value="SnoaL_3"/>
    <property type="match status" value="1"/>
</dbReference>
<dbReference type="RefSeq" id="WP_186775382.1">
    <property type="nucleotide sequence ID" value="NZ_SJPW01000002.1"/>
</dbReference>
<reference evidence="3 4" key="1">
    <citation type="submission" date="2019-02" db="EMBL/GenBank/DDBJ databases">
        <title>Deep-cultivation of Planctomycetes and their phenomic and genomic characterization uncovers novel biology.</title>
        <authorList>
            <person name="Wiegand S."/>
            <person name="Jogler M."/>
            <person name="Boedeker C."/>
            <person name="Pinto D."/>
            <person name="Vollmers J."/>
            <person name="Rivas-Marin E."/>
            <person name="Kohn T."/>
            <person name="Peeters S.H."/>
            <person name="Heuer A."/>
            <person name="Rast P."/>
            <person name="Oberbeckmann S."/>
            <person name="Bunk B."/>
            <person name="Jeske O."/>
            <person name="Meyerdierks A."/>
            <person name="Storesund J.E."/>
            <person name="Kallscheuer N."/>
            <person name="Luecker S."/>
            <person name="Lage O.M."/>
            <person name="Pohl T."/>
            <person name="Merkel B.J."/>
            <person name="Hornburger P."/>
            <person name="Mueller R.-W."/>
            <person name="Bruemmer F."/>
            <person name="Labrenz M."/>
            <person name="Spormann A.M."/>
            <person name="Op Den Camp H."/>
            <person name="Overmann J."/>
            <person name="Amann R."/>
            <person name="Jetten M.S.M."/>
            <person name="Mascher T."/>
            <person name="Medema M.H."/>
            <person name="Devos D.P."/>
            <person name="Kaster A.-K."/>
            <person name="Ovreas L."/>
            <person name="Rohde M."/>
            <person name="Galperin M.Y."/>
            <person name="Jogler C."/>
        </authorList>
    </citation>
    <scope>NUCLEOTIDE SEQUENCE [LARGE SCALE GENOMIC DNA]</scope>
    <source>
        <strain evidence="3 4">Poly51</strain>
    </source>
</reference>
<dbReference type="SUPFAM" id="SSF54427">
    <property type="entry name" value="NTF2-like"/>
    <property type="match status" value="1"/>
</dbReference>
<comment type="caution">
    <text evidence="3">The sequence shown here is derived from an EMBL/GenBank/DDBJ whole genome shotgun (WGS) entry which is preliminary data.</text>
</comment>
<dbReference type="InterPro" id="IPR032710">
    <property type="entry name" value="NTF2-like_dom_sf"/>
</dbReference>
<evidence type="ECO:0000313" key="4">
    <source>
        <dbReference type="Proteomes" id="UP000318288"/>
    </source>
</evidence>
<dbReference type="EMBL" id="SJPW01000002">
    <property type="protein sequence ID" value="TWU58560.1"/>
    <property type="molecule type" value="Genomic_DNA"/>
</dbReference>
<gene>
    <name evidence="3" type="ORF">Poly51_13390</name>
</gene>
<accession>A0A5C6FD96</accession>
<proteinExistence type="predicted"/>
<keyword evidence="4" id="KW-1185">Reference proteome</keyword>
<protein>
    <submittedName>
        <fullName evidence="3">SnoaL-like domain protein</fullName>
    </submittedName>
</protein>
<evidence type="ECO:0000259" key="2">
    <source>
        <dbReference type="Pfam" id="PF13474"/>
    </source>
</evidence>
<feature type="signal peptide" evidence="1">
    <location>
        <begin position="1"/>
        <end position="20"/>
    </location>
</feature>
<name>A0A5C6FD96_9BACT</name>
<evidence type="ECO:0000256" key="1">
    <source>
        <dbReference type="SAM" id="SignalP"/>
    </source>
</evidence>
<organism evidence="3 4">
    <name type="scientific">Rubripirellula tenax</name>
    <dbReference type="NCBI Taxonomy" id="2528015"/>
    <lineage>
        <taxon>Bacteria</taxon>
        <taxon>Pseudomonadati</taxon>
        <taxon>Planctomycetota</taxon>
        <taxon>Planctomycetia</taxon>
        <taxon>Pirellulales</taxon>
        <taxon>Pirellulaceae</taxon>
        <taxon>Rubripirellula</taxon>
    </lineage>
</organism>
<keyword evidence="1" id="KW-0732">Signal</keyword>
<feature type="domain" description="SnoaL-like" evidence="2">
    <location>
        <begin position="25"/>
        <end position="137"/>
    </location>
</feature>
<dbReference type="Proteomes" id="UP000318288">
    <property type="component" value="Unassembled WGS sequence"/>
</dbReference>
<dbReference type="AlphaFoldDB" id="A0A5C6FD96"/>